<dbReference type="PANTHER" id="PTHR30302:SF1">
    <property type="entry name" value="HYDROGENASE 2 MATURATION PROTEASE"/>
    <property type="match status" value="1"/>
</dbReference>
<accession>A0A4R8IXA8</accession>
<dbReference type="InterPro" id="IPR000671">
    <property type="entry name" value="Peptidase_A31"/>
</dbReference>
<dbReference type="Proteomes" id="UP000294914">
    <property type="component" value="Unassembled WGS sequence"/>
</dbReference>
<name>A0A4R8IXA8_9GAMM</name>
<dbReference type="PANTHER" id="PTHR30302">
    <property type="entry name" value="HYDROGENASE 1 MATURATION PROTEASE"/>
    <property type="match status" value="1"/>
</dbReference>
<dbReference type="AlphaFoldDB" id="A0A4R8IXA8"/>
<comment type="similarity">
    <text evidence="1">Belongs to the peptidase A31 family.</text>
</comment>
<dbReference type="Pfam" id="PF01750">
    <property type="entry name" value="HycI"/>
    <property type="match status" value="1"/>
</dbReference>
<reference evidence="5 6" key="1">
    <citation type="submission" date="2019-03" db="EMBL/GenBank/DDBJ databases">
        <title>Genomic Encyclopedia of Type Strains, Phase IV (KMG-IV): sequencing the most valuable type-strain genomes for metagenomic binning, comparative biology and taxonomic classification.</title>
        <authorList>
            <person name="Goeker M."/>
        </authorList>
    </citation>
    <scope>NUCLEOTIDE SEQUENCE [LARGE SCALE GENOMIC DNA]</scope>
    <source>
        <strain evidence="5 6">DSM 16326</strain>
    </source>
</reference>
<keyword evidence="6" id="KW-1185">Reference proteome</keyword>
<evidence type="ECO:0000256" key="1">
    <source>
        <dbReference type="ARBA" id="ARBA00006814"/>
    </source>
</evidence>
<dbReference type="RefSeq" id="WP_166668753.1">
    <property type="nucleotide sequence ID" value="NZ_SOQX01000001.1"/>
</dbReference>
<gene>
    <name evidence="5" type="ORF">EDC23_0572</name>
</gene>
<dbReference type="GO" id="GO:0008047">
    <property type="term" value="F:enzyme activator activity"/>
    <property type="evidence" value="ECO:0007669"/>
    <property type="project" value="InterPro"/>
</dbReference>
<comment type="caution">
    <text evidence="5">The sequence shown here is derived from an EMBL/GenBank/DDBJ whole genome shotgun (WGS) entry which is preliminary data.</text>
</comment>
<evidence type="ECO:0000313" key="6">
    <source>
        <dbReference type="Proteomes" id="UP000294914"/>
    </source>
</evidence>
<keyword evidence="2 5" id="KW-0645">Protease</keyword>
<dbReference type="NCBIfam" id="TIGR00072">
    <property type="entry name" value="hydrog_prot"/>
    <property type="match status" value="1"/>
</dbReference>
<evidence type="ECO:0000256" key="3">
    <source>
        <dbReference type="ARBA" id="ARBA00022750"/>
    </source>
</evidence>
<evidence type="ECO:0000313" key="5">
    <source>
        <dbReference type="EMBL" id="TDY04200.1"/>
    </source>
</evidence>
<keyword evidence="4" id="KW-0378">Hydrolase</keyword>
<keyword evidence="3" id="KW-0064">Aspartyl protease</keyword>
<dbReference type="Gene3D" id="3.40.50.1450">
    <property type="entry name" value="HybD-like"/>
    <property type="match status" value="1"/>
</dbReference>
<evidence type="ECO:0000256" key="4">
    <source>
        <dbReference type="ARBA" id="ARBA00022801"/>
    </source>
</evidence>
<dbReference type="GO" id="GO:0004190">
    <property type="term" value="F:aspartic-type endopeptidase activity"/>
    <property type="evidence" value="ECO:0007669"/>
    <property type="project" value="UniProtKB-KW"/>
</dbReference>
<protein>
    <submittedName>
        <fullName evidence="5">Hydrogenase maturation protease</fullName>
    </submittedName>
</protein>
<dbReference type="EMBL" id="SOQX01000001">
    <property type="protein sequence ID" value="TDY04200.1"/>
    <property type="molecule type" value="Genomic_DNA"/>
</dbReference>
<dbReference type="InterPro" id="IPR023430">
    <property type="entry name" value="Pept_HybD-like_dom_sf"/>
</dbReference>
<dbReference type="CDD" id="cd00518">
    <property type="entry name" value="H2MP"/>
    <property type="match status" value="1"/>
</dbReference>
<proteinExistence type="inferred from homology"/>
<dbReference type="GO" id="GO:0016485">
    <property type="term" value="P:protein processing"/>
    <property type="evidence" value="ECO:0007669"/>
    <property type="project" value="TreeGrafter"/>
</dbReference>
<sequence>MKALLIAGIGSPFGADQLGWQVVDDLQKSAAATLQHCTFLKLDRPGAGLIERLQGYARVILIDALQAGRPRGTLVRLDAEQISEQAAGLSSHNFGVAEAVALGRVMGQLPQELVLYGLDAGEKPDMAFETGETEQLVARVVHELSERERDQIISSPER</sequence>
<evidence type="ECO:0000256" key="2">
    <source>
        <dbReference type="ARBA" id="ARBA00022670"/>
    </source>
</evidence>
<organism evidence="5 6">
    <name type="scientific">Thiohalophilus thiocyanatoxydans</name>
    <dbReference type="NCBI Taxonomy" id="381308"/>
    <lineage>
        <taxon>Bacteria</taxon>
        <taxon>Pseudomonadati</taxon>
        <taxon>Pseudomonadota</taxon>
        <taxon>Gammaproteobacteria</taxon>
        <taxon>Thiohalomonadales</taxon>
        <taxon>Thiohalophilaceae</taxon>
        <taxon>Thiohalophilus</taxon>
    </lineage>
</organism>
<dbReference type="SUPFAM" id="SSF53163">
    <property type="entry name" value="HybD-like"/>
    <property type="match status" value="1"/>
</dbReference>